<evidence type="ECO:0000313" key="1">
    <source>
        <dbReference type="EMBL" id="KAF9603416.1"/>
    </source>
</evidence>
<dbReference type="AlphaFoldDB" id="A0A835LXU3"/>
<proteinExistence type="predicted"/>
<dbReference type="EMBL" id="JADFTS010000006">
    <property type="protein sequence ID" value="KAF9603416.1"/>
    <property type="molecule type" value="Genomic_DNA"/>
</dbReference>
<dbReference type="Proteomes" id="UP000631114">
    <property type="component" value="Unassembled WGS sequence"/>
</dbReference>
<comment type="caution">
    <text evidence="1">The sequence shown here is derived from an EMBL/GenBank/DDBJ whole genome shotgun (WGS) entry which is preliminary data.</text>
</comment>
<sequence length="102" mass="11574">MILNPSSMDLSRDAELKVWNLECCMNFQYNEVVKEVQCSGNRFIVKTRNQGFYMANYVIPSVSIEVLRSNFIDLQSPLPVGGDGTFLYLVQIARAYTGRDPS</sequence>
<gene>
    <name evidence="1" type="ORF">IFM89_036117</name>
</gene>
<organism evidence="1 2">
    <name type="scientific">Coptis chinensis</name>
    <dbReference type="NCBI Taxonomy" id="261450"/>
    <lineage>
        <taxon>Eukaryota</taxon>
        <taxon>Viridiplantae</taxon>
        <taxon>Streptophyta</taxon>
        <taxon>Embryophyta</taxon>
        <taxon>Tracheophyta</taxon>
        <taxon>Spermatophyta</taxon>
        <taxon>Magnoliopsida</taxon>
        <taxon>Ranunculales</taxon>
        <taxon>Ranunculaceae</taxon>
        <taxon>Coptidoideae</taxon>
        <taxon>Coptis</taxon>
    </lineage>
</organism>
<protein>
    <submittedName>
        <fullName evidence="1">Uncharacterized protein</fullName>
    </submittedName>
</protein>
<accession>A0A835LXU3</accession>
<name>A0A835LXU3_9MAGN</name>
<reference evidence="1 2" key="1">
    <citation type="submission" date="2020-10" db="EMBL/GenBank/DDBJ databases">
        <title>The Coptis chinensis genome and diversification of protoberbering-type alkaloids.</title>
        <authorList>
            <person name="Wang B."/>
            <person name="Shu S."/>
            <person name="Song C."/>
            <person name="Liu Y."/>
        </authorList>
    </citation>
    <scope>NUCLEOTIDE SEQUENCE [LARGE SCALE GENOMIC DNA]</scope>
    <source>
        <strain evidence="1">HL-2020</strain>
        <tissue evidence="1">Leaf</tissue>
    </source>
</reference>
<dbReference type="InterPro" id="IPR036188">
    <property type="entry name" value="FAD/NAD-bd_sf"/>
</dbReference>
<keyword evidence="2" id="KW-1185">Reference proteome</keyword>
<dbReference type="Gene3D" id="3.50.50.60">
    <property type="entry name" value="FAD/NAD(P)-binding domain"/>
    <property type="match status" value="1"/>
</dbReference>
<evidence type="ECO:0000313" key="2">
    <source>
        <dbReference type="Proteomes" id="UP000631114"/>
    </source>
</evidence>